<sequence>MNKQEQTGWILGILDAVSTCLRAGNETIALEILKDSEIKRQEAMDSDFCDIEFIDSFIKEMKPELPNWDINNLEENIKENEIKTTQNGWVRLEAFQEGYVVGIKEFHGICVLVSNFSNHSIHGYRISDIKKDEGDWNYIFSEKLLEDIEGDAALEKSLQKYHLTEKEIQEVLNFDFNDRSHVDYERQVKRIEEYHKINENWEEMK</sequence>
<dbReference type="AlphaFoldDB" id="A0A7T0MAU8"/>
<dbReference type="EMBL" id="MW124302">
    <property type="protein sequence ID" value="QPL19468.1"/>
    <property type="molecule type" value="Genomic_DNA"/>
</dbReference>
<gene>
    <name evidence="1" type="ORF">pLIS600166c</name>
</gene>
<keyword evidence="1" id="KW-0614">Plasmid</keyword>
<geneLocation type="plasmid" evidence="1">
    <name>pLIS6</name>
</geneLocation>
<accession>A0A7T0MAU8</accession>
<organism evidence="1">
    <name type="scientific">Listeria ivanovii</name>
    <dbReference type="NCBI Taxonomy" id="1638"/>
    <lineage>
        <taxon>Bacteria</taxon>
        <taxon>Bacillati</taxon>
        <taxon>Bacillota</taxon>
        <taxon>Bacilli</taxon>
        <taxon>Bacillales</taxon>
        <taxon>Listeriaceae</taxon>
        <taxon>Listeria</taxon>
    </lineage>
</organism>
<reference evidence="1" key="2">
    <citation type="submission" date="2020-10" db="EMBL/GenBank/DDBJ databases">
        <authorList>
            <person name="Chmielowska C.A."/>
            <person name="Korsak D."/>
            <person name="Bartosik D."/>
        </authorList>
    </citation>
    <scope>NUCLEOTIDE SEQUENCE</scope>
    <source>
        <strain evidence="1">Sr11</strain>
        <plasmid evidence="1">pLIS6</plasmid>
    </source>
</reference>
<reference evidence="1" key="1">
    <citation type="journal article" date="2020" name="Int. J. Mol. Sci.">
        <title>Genetic Carriers and Genomic Distribution of cadA6-A Novel Variant of a Cadmium Resistance Determinant Identified in Listeria spp.</title>
        <authorList>
            <person name="Chmielowska C."/>
            <person name="Korsak D."/>
            <person name="Szmulkowska B."/>
            <person name="Krop A."/>
            <person name="Lipka K."/>
            <person name="Krupinska M."/>
            <person name="Bartosik D."/>
        </authorList>
    </citation>
    <scope>NUCLEOTIDE SEQUENCE</scope>
    <source>
        <strain evidence="1">Sr11</strain>
    </source>
</reference>
<proteinExistence type="predicted"/>
<dbReference type="RefSeq" id="WP_185381617.1">
    <property type="nucleotide sequence ID" value="NZ_MW124302.1"/>
</dbReference>
<name>A0A7T0MAU8_LISIV</name>
<protein>
    <submittedName>
        <fullName evidence="1">Uncharacterized protein</fullName>
    </submittedName>
</protein>
<evidence type="ECO:0000313" key="1">
    <source>
        <dbReference type="EMBL" id="QPL19468.1"/>
    </source>
</evidence>